<dbReference type="AlphaFoldDB" id="A0A8X7PSF5"/>
<reference evidence="2 3" key="1">
    <citation type="submission" date="2020-02" db="EMBL/GenBank/DDBJ databases">
        <authorList>
            <person name="Ma Q."/>
            <person name="Huang Y."/>
            <person name="Song X."/>
            <person name="Pei D."/>
        </authorList>
    </citation>
    <scope>NUCLEOTIDE SEQUENCE [LARGE SCALE GENOMIC DNA]</scope>
    <source>
        <strain evidence="2">Sxm20200214</strain>
        <tissue evidence="2">Leaf</tissue>
    </source>
</reference>
<evidence type="ECO:0000313" key="3">
    <source>
        <dbReference type="Proteomes" id="UP000886595"/>
    </source>
</evidence>
<comment type="caution">
    <text evidence="2">The sequence shown here is derived from an EMBL/GenBank/DDBJ whole genome shotgun (WGS) entry which is preliminary data.</text>
</comment>
<gene>
    <name evidence="2" type="ORF">Bca52824_075744</name>
</gene>
<proteinExistence type="predicted"/>
<feature type="region of interest" description="Disordered" evidence="1">
    <location>
        <begin position="27"/>
        <end position="51"/>
    </location>
</feature>
<organism evidence="2 3">
    <name type="scientific">Brassica carinata</name>
    <name type="common">Ethiopian mustard</name>
    <name type="synonym">Abyssinian cabbage</name>
    <dbReference type="NCBI Taxonomy" id="52824"/>
    <lineage>
        <taxon>Eukaryota</taxon>
        <taxon>Viridiplantae</taxon>
        <taxon>Streptophyta</taxon>
        <taxon>Embryophyta</taxon>
        <taxon>Tracheophyta</taxon>
        <taxon>Spermatophyta</taxon>
        <taxon>Magnoliopsida</taxon>
        <taxon>eudicotyledons</taxon>
        <taxon>Gunneridae</taxon>
        <taxon>Pentapetalae</taxon>
        <taxon>rosids</taxon>
        <taxon>malvids</taxon>
        <taxon>Brassicales</taxon>
        <taxon>Brassicaceae</taxon>
        <taxon>Brassiceae</taxon>
        <taxon>Brassica</taxon>
    </lineage>
</organism>
<keyword evidence="3" id="KW-1185">Reference proteome</keyword>
<sequence>MTMPLYNSHGNETSHLASVRLLLSSVEKTTRKTTSKPRGDETMKPKTKVTGCDDEYASSLQLASQIPRRRRRIMAGCDDEGHGRRRRRRW</sequence>
<accession>A0A8X7PSF5</accession>
<feature type="region of interest" description="Disordered" evidence="1">
    <location>
        <begin position="71"/>
        <end position="90"/>
    </location>
</feature>
<dbReference type="Proteomes" id="UP000886595">
    <property type="component" value="Unassembled WGS sequence"/>
</dbReference>
<evidence type="ECO:0000256" key="1">
    <source>
        <dbReference type="SAM" id="MobiDB-lite"/>
    </source>
</evidence>
<name>A0A8X7PSF5_BRACI</name>
<dbReference type="EMBL" id="JAAMPC010000015">
    <property type="protein sequence ID" value="KAG2256450.1"/>
    <property type="molecule type" value="Genomic_DNA"/>
</dbReference>
<evidence type="ECO:0000313" key="2">
    <source>
        <dbReference type="EMBL" id="KAG2256450.1"/>
    </source>
</evidence>
<protein>
    <submittedName>
        <fullName evidence="2">Uncharacterized protein</fullName>
    </submittedName>
</protein>